<feature type="signal peptide" evidence="1">
    <location>
        <begin position="1"/>
        <end position="27"/>
    </location>
</feature>
<evidence type="ECO:0000313" key="2">
    <source>
        <dbReference type="EMBL" id="KRM46057.1"/>
    </source>
</evidence>
<dbReference type="PATRIC" id="fig|1423784.4.peg.632"/>
<accession>A0A0R1Z2Z3</accession>
<evidence type="ECO:0000313" key="3">
    <source>
        <dbReference type="Proteomes" id="UP000051957"/>
    </source>
</evidence>
<sequence>MKKIKLLLGTIAVIGGLFLFSGQTTYASTTHWDRAPKALKGEWQTATHKTPKKYSNSENRYYWKNLEVTNKIFQLNTFMLNKHKVHDYESGPHGAYSHVYSLAFEKVSSRRYYVWGSMLNYGSSKAQAGFGIVLSHSHKHLKLYSFKAKMKHGYVDFTNRHYEGYYRRGMSH</sequence>
<feature type="chain" id="PRO_5006414109" evidence="1">
    <location>
        <begin position="28"/>
        <end position="172"/>
    </location>
</feature>
<dbReference type="EMBL" id="AZGK01000011">
    <property type="protein sequence ID" value="KRM46057.1"/>
    <property type="molecule type" value="Genomic_DNA"/>
</dbReference>
<proteinExistence type="predicted"/>
<dbReference type="AlphaFoldDB" id="A0A0R1Z2Z3"/>
<keyword evidence="1" id="KW-0732">Signal</keyword>
<dbReference type="GeneID" id="69803214"/>
<organism evidence="2 3">
    <name type="scientific">Lentilactobacillus parabuchneri DSM 5707 = NBRC 107865</name>
    <dbReference type="NCBI Taxonomy" id="1423784"/>
    <lineage>
        <taxon>Bacteria</taxon>
        <taxon>Bacillati</taxon>
        <taxon>Bacillota</taxon>
        <taxon>Bacilli</taxon>
        <taxon>Lactobacillales</taxon>
        <taxon>Lactobacillaceae</taxon>
        <taxon>Lentilactobacillus</taxon>
    </lineage>
</organism>
<reference evidence="2 3" key="1">
    <citation type="journal article" date="2015" name="Genome Announc.">
        <title>Expanding the biotechnology potential of lactobacilli through comparative genomics of 213 strains and associated genera.</title>
        <authorList>
            <person name="Sun Z."/>
            <person name="Harris H.M."/>
            <person name="McCann A."/>
            <person name="Guo C."/>
            <person name="Argimon S."/>
            <person name="Zhang W."/>
            <person name="Yang X."/>
            <person name="Jeffery I.B."/>
            <person name="Cooney J.C."/>
            <person name="Kagawa T.F."/>
            <person name="Liu W."/>
            <person name="Song Y."/>
            <person name="Salvetti E."/>
            <person name="Wrobel A."/>
            <person name="Rasinkangas P."/>
            <person name="Parkhill J."/>
            <person name="Rea M.C."/>
            <person name="O'Sullivan O."/>
            <person name="Ritari J."/>
            <person name="Douillard F.P."/>
            <person name="Paul Ross R."/>
            <person name="Yang R."/>
            <person name="Briner A.E."/>
            <person name="Felis G.E."/>
            <person name="de Vos W.M."/>
            <person name="Barrangou R."/>
            <person name="Klaenhammer T.R."/>
            <person name="Caufield P.W."/>
            <person name="Cui Y."/>
            <person name="Zhang H."/>
            <person name="O'Toole P.W."/>
        </authorList>
    </citation>
    <scope>NUCLEOTIDE SEQUENCE [LARGE SCALE GENOMIC DNA]</scope>
    <source>
        <strain evidence="2 3">DSM 5707</strain>
    </source>
</reference>
<comment type="caution">
    <text evidence="2">The sequence shown here is derived from an EMBL/GenBank/DDBJ whole genome shotgun (WGS) entry which is preliminary data.</text>
</comment>
<dbReference type="Proteomes" id="UP000051957">
    <property type="component" value="Unassembled WGS sequence"/>
</dbReference>
<evidence type="ECO:0000256" key="1">
    <source>
        <dbReference type="SAM" id="SignalP"/>
    </source>
</evidence>
<dbReference type="RefSeq" id="WP_057910599.1">
    <property type="nucleotide sequence ID" value="NZ_AZGK01000011.1"/>
</dbReference>
<protein>
    <submittedName>
        <fullName evidence="2">Uncharacterized protein</fullName>
    </submittedName>
</protein>
<name>A0A0R1Z2Z3_9LACO</name>
<gene>
    <name evidence="2" type="ORF">FC51_GL000636</name>
</gene>